<dbReference type="Proteomes" id="UP000222485">
    <property type="component" value="Genome"/>
</dbReference>
<evidence type="ECO:0000313" key="1">
    <source>
        <dbReference type="EMBL" id="ARB15044.1"/>
    </source>
</evidence>
<dbReference type="EMBL" id="KY555146">
    <property type="protein sequence ID" value="ARB15044.1"/>
    <property type="molecule type" value="Genomic_DNA"/>
</dbReference>
<reference evidence="2" key="1">
    <citation type="journal article" date="2017" name="Curr. Microbiol.">
        <title>Genomic Diversity of Type B3 Bacteriophages of Caulobacter crescentus.</title>
        <authorList>
            <person name="Ash K.T."/>
            <person name="Drake K.M."/>
            <person name="Gibbs W.S."/>
            <person name="Ely B."/>
        </authorList>
    </citation>
    <scope>NUCLEOTIDE SEQUENCE [LARGE SCALE GENOMIC DNA]</scope>
</reference>
<gene>
    <name evidence="1" type="ORF">Ccr32_gp126</name>
</gene>
<protein>
    <submittedName>
        <fullName evidence="1">Uncharacterized protein</fullName>
    </submittedName>
</protein>
<accession>A0A1V0EDV9</accession>
<proteinExistence type="predicted"/>
<organism evidence="1 2">
    <name type="scientific">Caulobacter phage Ccr32</name>
    <dbReference type="NCBI Taxonomy" id="1959738"/>
    <lineage>
        <taxon>Viruses</taxon>
        <taxon>Duplodnaviria</taxon>
        <taxon>Heunggongvirae</taxon>
        <taxon>Uroviricota</taxon>
        <taxon>Caudoviricetes</taxon>
        <taxon>Jeanschmidtviridae</taxon>
        <taxon>Shapirovirus</taxon>
        <taxon>Shapirovirus cbk</taxon>
    </lineage>
</organism>
<name>A0A1V0EDV9_9CAUD</name>
<evidence type="ECO:0000313" key="2">
    <source>
        <dbReference type="Proteomes" id="UP000222485"/>
    </source>
</evidence>
<sequence length="128" mass="15798">MKKRRWFPKIKVFYRPTYDRDLKPNGRRKVVQVRLTQYSSIRDALYYELWFNWLCKWNHHRTMQNIALGGCEHCGTFWRLGMVGSMTCYHWDGKGEDPNRDRRYCPDCTEKHIDYWEGMWRDYYGGRL</sequence>